<gene>
    <name evidence="1" type="ORF">SAMN05216544_1061</name>
</gene>
<dbReference type="Gene3D" id="3.40.50.300">
    <property type="entry name" value="P-loop containing nucleotide triphosphate hydrolases"/>
    <property type="match status" value="1"/>
</dbReference>
<evidence type="ECO:0000313" key="1">
    <source>
        <dbReference type="EMBL" id="SDM75054.1"/>
    </source>
</evidence>
<dbReference type="GO" id="GO:0016301">
    <property type="term" value="F:kinase activity"/>
    <property type="evidence" value="ECO:0007669"/>
    <property type="project" value="UniProtKB-KW"/>
</dbReference>
<dbReference type="OrthoDB" id="9781180at2"/>
<sequence>MNERTVITIGREFGSGGHEVGMKLAAKLGIKCYDKELLSEAAKASGIAEELFSAQDEKPTSSFLYSLVMDTYSLGYTNAYMDMPINHKVFLAQFDAIKKIAARESCVIVGRCADYALEDNPFAVNVFIKAPLEKRVERIKRIYELNDNKAADFIQKTDKKRASYYNYYSSKRWGEAKSYNLCIDTGDVGIEGAIELILNYVELKEKNL</sequence>
<reference evidence="2" key="1">
    <citation type="submission" date="2016-10" db="EMBL/GenBank/DDBJ databases">
        <authorList>
            <person name="Varghese N."/>
            <person name="Submissions S."/>
        </authorList>
    </citation>
    <scope>NUCLEOTIDE SEQUENCE [LARGE SCALE GENOMIC DNA]</scope>
    <source>
        <strain evidence="2">M83</strain>
    </source>
</reference>
<accession>A0A1G9VSB6</accession>
<evidence type="ECO:0000313" key="2">
    <source>
        <dbReference type="Proteomes" id="UP000187651"/>
    </source>
</evidence>
<dbReference type="Pfam" id="PF13189">
    <property type="entry name" value="Cytidylate_kin2"/>
    <property type="match status" value="1"/>
</dbReference>
<protein>
    <submittedName>
        <fullName evidence="1">Cytidylate kinase</fullName>
    </submittedName>
</protein>
<keyword evidence="1" id="KW-0418">Kinase</keyword>
<dbReference type="Proteomes" id="UP000187651">
    <property type="component" value="Unassembled WGS sequence"/>
</dbReference>
<dbReference type="AlphaFoldDB" id="A0A1G9VSB6"/>
<name>A0A1G9VSB6_9FIRM</name>
<dbReference type="SUPFAM" id="SSF52540">
    <property type="entry name" value="P-loop containing nucleoside triphosphate hydrolases"/>
    <property type="match status" value="1"/>
</dbReference>
<organism evidence="1 2">
    <name type="scientific">Lachnospira pectinoschiza</name>
    <dbReference type="NCBI Taxonomy" id="28052"/>
    <lineage>
        <taxon>Bacteria</taxon>
        <taxon>Bacillati</taxon>
        <taxon>Bacillota</taxon>
        <taxon>Clostridia</taxon>
        <taxon>Lachnospirales</taxon>
        <taxon>Lachnospiraceae</taxon>
        <taxon>Lachnospira</taxon>
    </lineage>
</organism>
<dbReference type="EMBL" id="FNHZ01000002">
    <property type="protein sequence ID" value="SDM75054.1"/>
    <property type="molecule type" value="Genomic_DNA"/>
</dbReference>
<dbReference type="RefSeq" id="WP_027430657.1">
    <property type="nucleotide sequence ID" value="NZ_FNHZ01000002.1"/>
</dbReference>
<proteinExistence type="predicted"/>
<keyword evidence="2" id="KW-1185">Reference proteome</keyword>
<dbReference type="InterPro" id="IPR027417">
    <property type="entry name" value="P-loop_NTPase"/>
</dbReference>
<keyword evidence="1" id="KW-0808">Transferase</keyword>